<name>A0A9P7RC82_9PEZI</name>
<sequence>VDWDISSLLSLRQALSSTWQLKTTGSHRGYEGNCAVSPNILICSSHGLRVLPKRRVLGGLPMGFDEGDEAW</sequence>
<dbReference type="EMBL" id="JAESDN010000003">
    <property type="protein sequence ID" value="KAG7053862.1"/>
    <property type="molecule type" value="Genomic_DNA"/>
</dbReference>
<dbReference type="AlphaFoldDB" id="A0A9P7RC82"/>
<gene>
    <name evidence="1" type="ORF">JMJ77_000941</name>
</gene>
<dbReference type="Proteomes" id="UP000699042">
    <property type="component" value="Unassembled WGS sequence"/>
</dbReference>
<accession>A0A9P7RC82</accession>
<evidence type="ECO:0000313" key="1">
    <source>
        <dbReference type="EMBL" id="KAG7053862.1"/>
    </source>
</evidence>
<evidence type="ECO:0000313" key="2">
    <source>
        <dbReference type="Proteomes" id="UP000699042"/>
    </source>
</evidence>
<proteinExistence type="predicted"/>
<protein>
    <submittedName>
        <fullName evidence="1">Uncharacterized protein</fullName>
    </submittedName>
</protein>
<keyword evidence="2" id="KW-1185">Reference proteome</keyword>
<feature type="non-terminal residue" evidence="1">
    <location>
        <position position="1"/>
    </location>
</feature>
<reference evidence="1" key="1">
    <citation type="submission" date="2021-05" db="EMBL/GenBank/DDBJ databases">
        <title>Comparative genomics of three Colletotrichum scovillei strains and genetic complementation revealed genes involved fungal growth and virulence on chili pepper.</title>
        <authorList>
            <person name="Hsieh D.-K."/>
            <person name="Chuang S.-C."/>
            <person name="Chen C.-Y."/>
            <person name="Chao Y.-T."/>
            <person name="Lu M.-Y.J."/>
            <person name="Lee M.-H."/>
            <person name="Shih M.-C."/>
        </authorList>
    </citation>
    <scope>NUCLEOTIDE SEQUENCE</scope>
    <source>
        <strain evidence="1">Coll-153</strain>
    </source>
</reference>
<comment type="caution">
    <text evidence="1">The sequence shown here is derived from an EMBL/GenBank/DDBJ whole genome shotgun (WGS) entry which is preliminary data.</text>
</comment>
<organism evidence="1 2">
    <name type="scientific">Colletotrichum scovillei</name>
    <dbReference type="NCBI Taxonomy" id="1209932"/>
    <lineage>
        <taxon>Eukaryota</taxon>
        <taxon>Fungi</taxon>
        <taxon>Dikarya</taxon>
        <taxon>Ascomycota</taxon>
        <taxon>Pezizomycotina</taxon>
        <taxon>Sordariomycetes</taxon>
        <taxon>Hypocreomycetidae</taxon>
        <taxon>Glomerellales</taxon>
        <taxon>Glomerellaceae</taxon>
        <taxon>Colletotrichum</taxon>
        <taxon>Colletotrichum acutatum species complex</taxon>
    </lineage>
</organism>